<dbReference type="EMBL" id="BRVO01000002">
    <property type="protein sequence ID" value="GLB49672.1"/>
    <property type="molecule type" value="Genomic_DNA"/>
</dbReference>
<accession>A0ABQ5MK04</accession>
<keyword evidence="3" id="KW-1185">Reference proteome</keyword>
<reference evidence="2" key="1">
    <citation type="submission" date="2022-07" db="EMBL/GenBank/DDBJ databases">
        <title>Taxonomy of Novel Oxalotrophic and Methylotrophic Bacteria.</title>
        <authorList>
            <person name="Sahin N."/>
            <person name="Tani A."/>
        </authorList>
    </citation>
    <scope>NUCLEOTIDE SEQUENCE</scope>
    <source>
        <strain evidence="2">Y10</strain>
    </source>
</reference>
<protein>
    <recommendedName>
        <fullName evidence="4">Outer membrane protein beta-barrel domain-containing protein</fullName>
    </recommendedName>
</protein>
<dbReference type="Proteomes" id="UP001143543">
    <property type="component" value="Unassembled WGS sequence"/>
</dbReference>
<evidence type="ECO:0000313" key="2">
    <source>
        <dbReference type="EMBL" id="GLB49672.1"/>
    </source>
</evidence>
<sequence length="202" mass="22863">MKINYYLVSMLLLLSSSILFSQNEASELLGKESVKNSVRLSVGIGHAHIKKGVQYDDYGISLASFYLDADYWVSNRLAFGLQTDLILEDYLVEQHLEEGESKTHERNSPIAIIPVAVYRPFDHILLIGGYGLEFSEEENFSMARAGIEYGIELPRKFEFGVSLIYDVKIEAYDTWVFGVGISKFFGGNEHHHAEEKEELTAL</sequence>
<feature type="chain" id="PRO_5045160941" description="Outer membrane protein beta-barrel domain-containing protein" evidence="1">
    <location>
        <begin position="22"/>
        <end position="202"/>
    </location>
</feature>
<proteinExistence type="predicted"/>
<organism evidence="2 3">
    <name type="scientific">Neptunitalea lumnitzerae</name>
    <dbReference type="NCBI Taxonomy" id="2965509"/>
    <lineage>
        <taxon>Bacteria</taxon>
        <taxon>Pseudomonadati</taxon>
        <taxon>Bacteroidota</taxon>
        <taxon>Flavobacteriia</taxon>
        <taxon>Flavobacteriales</taxon>
        <taxon>Flavobacteriaceae</taxon>
        <taxon>Neptunitalea</taxon>
    </lineage>
</organism>
<feature type="signal peptide" evidence="1">
    <location>
        <begin position="1"/>
        <end position="21"/>
    </location>
</feature>
<evidence type="ECO:0000256" key="1">
    <source>
        <dbReference type="SAM" id="SignalP"/>
    </source>
</evidence>
<dbReference type="RefSeq" id="WP_281765298.1">
    <property type="nucleotide sequence ID" value="NZ_BRVO01000002.1"/>
</dbReference>
<gene>
    <name evidence="2" type="ORF">Y10_20400</name>
</gene>
<name>A0ABQ5MK04_9FLAO</name>
<evidence type="ECO:0000313" key="3">
    <source>
        <dbReference type="Proteomes" id="UP001143543"/>
    </source>
</evidence>
<evidence type="ECO:0008006" key="4">
    <source>
        <dbReference type="Google" id="ProtNLM"/>
    </source>
</evidence>
<comment type="caution">
    <text evidence="2">The sequence shown here is derived from an EMBL/GenBank/DDBJ whole genome shotgun (WGS) entry which is preliminary data.</text>
</comment>
<keyword evidence="1" id="KW-0732">Signal</keyword>